<accession>B2JW86</accession>
<name>B2JW86_PARP8</name>
<dbReference type="AlphaFoldDB" id="B2JW86"/>
<evidence type="ECO:0000313" key="1">
    <source>
        <dbReference type="EMBL" id="ACC75213.1"/>
    </source>
</evidence>
<keyword evidence="2" id="KW-1185">Reference proteome</keyword>
<evidence type="ECO:0000313" key="2">
    <source>
        <dbReference type="Proteomes" id="UP000001192"/>
    </source>
</evidence>
<dbReference type="KEGG" id="bph:Bphy_6161"/>
<organism evidence="1 2">
    <name type="scientific">Paraburkholderia phymatum (strain DSM 17167 / CIP 108236 / LMG 21445 / STM815)</name>
    <name type="common">Burkholderia phymatum</name>
    <dbReference type="NCBI Taxonomy" id="391038"/>
    <lineage>
        <taxon>Bacteria</taxon>
        <taxon>Pseudomonadati</taxon>
        <taxon>Pseudomonadota</taxon>
        <taxon>Betaproteobacteria</taxon>
        <taxon>Burkholderiales</taxon>
        <taxon>Burkholderiaceae</taxon>
        <taxon>Paraburkholderia</taxon>
    </lineage>
</organism>
<geneLocation type="plasmid" evidence="1 2">
    <name>pBPHY01</name>
</geneLocation>
<dbReference type="Proteomes" id="UP000001192">
    <property type="component" value="Plasmid pBPHY01"/>
</dbReference>
<protein>
    <submittedName>
        <fullName evidence="1">Uncharacterized protein</fullName>
    </submittedName>
</protein>
<dbReference type="EMBL" id="CP001045">
    <property type="protein sequence ID" value="ACC75213.1"/>
    <property type="molecule type" value="Genomic_DNA"/>
</dbReference>
<keyword evidence="1" id="KW-0614">Plasmid</keyword>
<gene>
    <name evidence="1" type="ordered locus">Bphy_6161</name>
</gene>
<proteinExistence type="predicted"/>
<sequence>MPTPSNDLKARRDRHHVTGCDFVPDWLAHHELILAINRCVAARQTAAGLPLGLALDGHVRSGKKLHSFPAFHFNHARRNHDKSISRYLLRR</sequence>
<dbReference type="HOGENOM" id="CLU_2421304_0_0_4"/>
<reference evidence="2" key="1">
    <citation type="journal article" date="2014" name="Stand. Genomic Sci.">
        <title>Complete genome sequence of Burkholderia phymatum STM815(T), a broad host range and efficient nitrogen-fixing symbiont of Mimosa species.</title>
        <authorList>
            <person name="Moulin L."/>
            <person name="Klonowska A."/>
            <person name="Caroline B."/>
            <person name="Booth K."/>
            <person name="Vriezen J.A."/>
            <person name="Melkonian R."/>
            <person name="James E.K."/>
            <person name="Young J.P."/>
            <person name="Bena G."/>
            <person name="Hauser L."/>
            <person name="Land M."/>
            <person name="Kyrpides N."/>
            <person name="Bruce D."/>
            <person name="Chain P."/>
            <person name="Copeland A."/>
            <person name="Pitluck S."/>
            <person name="Woyke T."/>
            <person name="Lizotte-Waniewski M."/>
            <person name="Bristow J."/>
            <person name="Riley M."/>
        </authorList>
    </citation>
    <scope>NUCLEOTIDE SEQUENCE [LARGE SCALE GENOMIC DNA]</scope>
    <source>
        <strain evidence="2">DSM 17167 / CIP 108236 / LMG 21445 / STM815</strain>
        <plasmid evidence="2">Plasmid pBPHY01</plasmid>
    </source>
</reference>